<sequence>MLRIENVSKTFFPGTVNERVALANLNLTMDQGDFVTVIGSNGAGKSTLLNIVAGRLSVDTGNVIIDGRRVNRLREHRRARFVGRVFQDPLAGTAPNLTIEENLSLALMRGRFRGIGPSLTRRRREEFVGKLATLELGLEHRLSAKVGLLSGGQRQALSLLMAGFTNPRIMLLDEHTAALDPQRAELVTGLTEKIVSEGRLTTLMVTHNMEQALRLGNRLILMHEGRIVYEADAATKSQLTVRDLLGEFSRIKGATLSDKTLLG</sequence>
<keyword evidence="3" id="KW-1003">Cell membrane</keyword>
<dbReference type="InterPro" id="IPR003593">
    <property type="entry name" value="AAA+_ATPase"/>
</dbReference>
<dbReference type="Pfam" id="PF00005">
    <property type="entry name" value="ABC_tran"/>
    <property type="match status" value="1"/>
</dbReference>
<dbReference type="GO" id="GO:0005524">
    <property type="term" value="F:ATP binding"/>
    <property type="evidence" value="ECO:0007669"/>
    <property type="project" value="UniProtKB-KW"/>
</dbReference>
<dbReference type="OrthoDB" id="9776369at2"/>
<organism evidence="8 9">
    <name type="scientific">Corynebacterium hylobatis</name>
    <dbReference type="NCBI Taxonomy" id="1859290"/>
    <lineage>
        <taxon>Bacteria</taxon>
        <taxon>Bacillati</taxon>
        <taxon>Actinomycetota</taxon>
        <taxon>Actinomycetes</taxon>
        <taxon>Mycobacteriales</taxon>
        <taxon>Corynebacteriaceae</taxon>
        <taxon>Corynebacterium</taxon>
    </lineage>
</organism>
<evidence type="ECO:0000256" key="3">
    <source>
        <dbReference type="ARBA" id="ARBA00022475"/>
    </source>
</evidence>
<keyword evidence="9" id="KW-1185">Reference proteome</keyword>
<keyword evidence="6" id="KW-0472">Membrane</keyword>
<dbReference type="PANTHER" id="PTHR42788:SF7">
    <property type="entry name" value="NITRATE ABC TRANSPORTER ATP-BINDING PROTEIN"/>
    <property type="match status" value="1"/>
</dbReference>
<dbReference type="AlphaFoldDB" id="A0A430HY06"/>
<proteinExistence type="predicted"/>
<dbReference type="InterPro" id="IPR027417">
    <property type="entry name" value="P-loop_NTPase"/>
</dbReference>
<evidence type="ECO:0000256" key="4">
    <source>
        <dbReference type="ARBA" id="ARBA00022741"/>
    </source>
</evidence>
<evidence type="ECO:0000259" key="7">
    <source>
        <dbReference type="PROSITE" id="PS50893"/>
    </source>
</evidence>
<dbReference type="PANTHER" id="PTHR42788">
    <property type="entry name" value="TAURINE IMPORT ATP-BINDING PROTEIN-RELATED"/>
    <property type="match status" value="1"/>
</dbReference>
<dbReference type="GO" id="GO:0016887">
    <property type="term" value="F:ATP hydrolysis activity"/>
    <property type="evidence" value="ECO:0007669"/>
    <property type="project" value="InterPro"/>
</dbReference>
<evidence type="ECO:0000256" key="6">
    <source>
        <dbReference type="ARBA" id="ARBA00023136"/>
    </source>
</evidence>
<dbReference type="EMBL" id="RXHJ01000007">
    <property type="protein sequence ID" value="RSZ63423.1"/>
    <property type="molecule type" value="Genomic_DNA"/>
</dbReference>
<dbReference type="PROSITE" id="PS50893">
    <property type="entry name" value="ABC_TRANSPORTER_2"/>
    <property type="match status" value="1"/>
</dbReference>
<gene>
    <name evidence="8" type="ORF">EAH68_07040</name>
</gene>
<accession>A0A430HY06</accession>
<dbReference type="InterPro" id="IPR050166">
    <property type="entry name" value="ABC_transporter_ATP-bind"/>
</dbReference>
<name>A0A430HY06_9CORY</name>
<evidence type="ECO:0000256" key="2">
    <source>
        <dbReference type="ARBA" id="ARBA00022448"/>
    </source>
</evidence>
<evidence type="ECO:0000256" key="1">
    <source>
        <dbReference type="ARBA" id="ARBA00004202"/>
    </source>
</evidence>
<comment type="caution">
    <text evidence="8">The sequence shown here is derived from an EMBL/GenBank/DDBJ whole genome shotgun (WGS) entry which is preliminary data.</text>
</comment>
<evidence type="ECO:0000256" key="5">
    <source>
        <dbReference type="ARBA" id="ARBA00022840"/>
    </source>
</evidence>
<feature type="domain" description="ABC transporter" evidence="7">
    <location>
        <begin position="2"/>
        <end position="249"/>
    </location>
</feature>
<protein>
    <submittedName>
        <fullName evidence="8">ABC transporter ATP-binding protein</fullName>
    </submittedName>
</protein>
<dbReference type="Gene3D" id="3.40.50.300">
    <property type="entry name" value="P-loop containing nucleotide triphosphate hydrolases"/>
    <property type="match status" value="1"/>
</dbReference>
<dbReference type="SMART" id="SM00382">
    <property type="entry name" value="AAA"/>
    <property type="match status" value="1"/>
</dbReference>
<reference evidence="8 9" key="1">
    <citation type="submission" date="2018-12" db="EMBL/GenBank/DDBJ databases">
        <title>YIM 101343 draft genome.</title>
        <authorList>
            <person name="Chen X."/>
        </authorList>
    </citation>
    <scope>NUCLEOTIDE SEQUENCE [LARGE SCALE GENOMIC DNA]</scope>
    <source>
        <strain evidence="8 9">YIM 101343</strain>
    </source>
</reference>
<keyword evidence="4" id="KW-0547">Nucleotide-binding</keyword>
<comment type="subcellular location">
    <subcellularLocation>
        <location evidence="1">Cell membrane</location>
        <topology evidence="1">Peripheral membrane protein</topology>
    </subcellularLocation>
</comment>
<keyword evidence="5 8" id="KW-0067">ATP-binding</keyword>
<dbReference type="SUPFAM" id="SSF52540">
    <property type="entry name" value="P-loop containing nucleoside triphosphate hydrolases"/>
    <property type="match status" value="1"/>
</dbReference>
<evidence type="ECO:0000313" key="8">
    <source>
        <dbReference type="EMBL" id="RSZ63423.1"/>
    </source>
</evidence>
<dbReference type="InterPro" id="IPR003439">
    <property type="entry name" value="ABC_transporter-like_ATP-bd"/>
</dbReference>
<dbReference type="GO" id="GO:0005886">
    <property type="term" value="C:plasma membrane"/>
    <property type="evidence" value="ECO:0007669"/>
    <property type="project" value="UniProtKB-SubCell"/>
</dbReference>
<dbReference type="Proteomes" id="UP000274907">
    <property type="component" value="Unassembled WGS sequence"/>
</dbReference>
<evidence type="ECO:0000313" key="9">
    <source>
        <dbReference type="Proteomes" id="UP000274907"/>
    </source>
</evidence>
<dbReference type="RefSeq" id="WP_126120625.1">
    <property type="nucleotide sequence ID" value="NZ_RXHJ01000007.1"/>
</dbReference>
<keyword evidence="2" id="KW-0813">Transport</keyword>